<evidence type="ECO:0000313" key="2">
    <source>
        <dbReference type="Proteomes" id="UP001239445"/>
    </source>
</evidence>
<evidence type="ECO:0008006" key="3">
    <source>
        <dbReference type="Google" id="ProtNLM"/>
    </source>
</evidence>
<protein>
    <recommendedName>
        <fullName evidence="3">HNH domain-containing protein</fullName>
    </recommendedName>
</protein>
<keyword evidence="2" id="KW-1185">Reference proteome</keyword>
<dbReference type="Proteomes" id="UP001239445">
    <property type="component" value="Unassembled WGS sequence"/>
</dbReference>
<dbReference type="EMBL" id="MU839831">
    <property type="protein sequence ID" value="KAK1757242.1"/>
    <property type="molecule type" value="Genomic_DNA"/>
</dbReference>
<reference evidence="1" key="1">
    <citation type="submission" date="2023-06" db="EMBL/GenBank/DDBJ databases">
        <title>Genome-scale phylogeny and comparative genomics of the fungal order Sordariales.</title>
        <authorList>
            <consortium name="Lawrence Berkeley National Laboratory"/>
            <person name="Hensen N."/>
            <person name="Bonometti L."/>
            <person name="Westerberg I."/>
            <person name="Brannstrom I.O."/>
            <person name="Guillou S."/>
            <person name="Cros-Aarteil S."/>
            <person name="Calhoun S."/>
            <person name="Haridas S."/>
            <person name="Kuo A."/>
            <person name="Mondo S."/>
            <person name="Pangilinan J."/>
            <person name="Riley R."/>
            <person name="Labutti K."/>
            <person name="Andreopoulos B."/>
            <person name="Lipzen A."/>
            <person name="Chen C."/>
            <person name="Yanf M."/>
            <person name="Daum C."/>
            <person name="Ng V."/>
            <person name="Clum A."/>
            <person name="Steindorff A."/>
            <person name="Ohm R."/>
            <person name="Martin F."/>
            <person name="Silar P."/>
            <person name="Natvig D."/>
            <person name="Lalanne C."/>
            <person name="Gautier V."/>
            <person name="Ament-Velasquez S.L."/>
            <person name="Kruys A."/>
            <person name="Hutchinson M.I."/>
            <person name="Powell A.J."/>
            <person name="Barry K."/>
            <person name="Miller A.N."/>
            <person name="Grigoriev I.V."/>
            <person name="Debuchy R."/>
            <person name="Gladieux P."/>
            <person name="Thoren M.H."/>
            <person name="Johannesson H."/>
        </authorList>
    </citation>
    <scope>NUCLEOTIDE SEQUENCE</scope>
    <source>
        <strain evidence="1">PSN4</strain>
    </source>
</reference>
<organism evidence="1 2">
    <name type="scientific">Echria macrotheca</name>
    <dbReference type="NCBI Taxonomy" id="438768"/>
    <lineage>
        <taxon>Eukaryota</taxon>
        <taxon>Fungi</taxon>
        <taxon>Dikarya</taxon>
        <taxon>Ascomycota</taxon>
        <taxon>Pezizomycotina</taxon>
        <taxon>Sordariomycetes</taxon>
        <taxon>Sordariomycetidae</taxon>
        <taxon>Sordariales</taxon>
        <taxon>Schizotheciaceae</taxon>
        <taxon>Echria</taxon>
    </lineage>
</organism>
<dbReference type="PANTHER" id="PTHR37827:SF1">
    <property type="entry name" value="HNH DOMAIN-CONTAINING PROTEIN"/>
    <property type="match status" value="1"/>
</dbReference>
<sequence>MTAQIPEDELSNYEHFRDELSAILIQRLTQTTTKPGRARSKKRYPEVVGHALSSDAEDLSDFIEFIANETFVSLPPALRTLDHHIWATTPSLQETYSLPLTAESTSPLLVTFDPVVSDSLLAYGVINSTDDKTLPADSSRPIALADLFAPILTSYIEKVTAKPPPPSSTKSQVTACEICQRDWINLSYHHLIPRFVHAKVVKRGWHRPDELQNVAWLCGACHAFVHCFAGHEDLARYYYTVDLLLAQPEIVAWAEWVGRLRWKGLGGGPRRKAR</sequence>
<accession>A0AAJ0F7U4</accession>
<dbReference type="AlphaFoldDB" id="A0AAJ0F7U4"/>
<dbReference type="PANTHER" id="PTHR37827">
    <property type="entry name" value="TUDOR DOMAIN-CONTAINING PROTEIN"/>
    <property type="match status" value="1"/>
</dbReference>
<name>A0AAJ0F7U4_9PEZI</name>
<comment type="caution">
    <text evidence="1">The sequence shown here is derived from an EMBL/GenBank/DDBJ whole genome shotgun (WGS) entry which is preliminary data.</text>
</comment>
<proteinExistence type="predicted"/>
<evidence type="ECO:0000313" key="1">
    <source>
        <dbReference type="EMBL" id="KAK1757242.1"/>
    </source>
</evidence>
<gene>
    <name evidence="1" type="ORF">QBC47DRAFT_378704</name>
</gene>